<name>D2J4R2_9BBAC</name>
<accession>D2J4R2</accession>
<evidence type="ECO:0000313" key="1">
    <source>
        <dbReference type="EMBL" id="ACZ63581.1"/>
    </source>
</evidence>
<reference evidence="1 2" key="2">
    <citation type="journal article" date="2012" name="J. Virol.">
        <title>The Genome of Pieris rapae Granulovirus.</title>
        <authorList>
            <person name="Zhang B.Q."/>
            <person name="Cheng R.L."/>
            <person name="Wang X.F."/>
            <person name="Zhang C.X."/>
        </authorList>
    </citation>
    <scope>NUCLEOTIDE SEQUENCE [LARGE SCALE GENOMIC DNA]</scope>
    <source>
        <strain evidence="1">Wuhan</strain>
    </source>
</reference>
<dbReference type="RefSeq" id="YP_003429419.1">
    <property type="nucleotide sequence ID" value="NC_013797.1"/>
</dbReference>
<evidence type="ECO:0000313" key="2">
    <source>
        <dbReference type="Proteomes" id="UP000202544"/>
    </source>
</evidence>
<dbReference type="Proteomes" id="UP000202544">
    <property type="component" value="Segment"/>
</dbReference>
<reference evidence="1 2" key="1">
    <citation type="journal article" date="2011" name="J. Proteome Res.">
        <title>ODV-associated proteins of the Pieris rapae granulovirus.</title>
        <authorList>
            <person name="Wang X.F."/>
            <person name="Zhang B.Q."/>
            <person name="Xu H.J."/>
            <person name="Cui Y.J."/>
            <person name="Xu Y.P."/>
            <person name="Zhang M.J."/>
            <person name="Han Y.S."/>
            <person name="Lee Y.S."/>
            <person name="Bao Y.Y."/>
            <person name="Zhang C.X."/>
        </authorList>
    </citation>
    <scope>NUCLEOTIDE SEQUENCE [LARGE SCALE GENOMIC DNA]</scope>
    <source>
        <strain evidence="1">Wuhan</strain>
    </source>
</reference>
<sequence length="339" mass="39857">MSKRPSETTMDSPTKKKIIMTTDQVVFMKREFQKGAARLENNVIYKLDCKTVNEKKQNLVYVRTKEMYDSIEINCSYKFTIERQENKRWYLINYEKLQDCKIAIKENLDTKDFEKETETLVNFFIEGAYDCNNNDSIKIFGYVKIDNEYRQCDLVVKLNGPSCFNFETHESKKNRSDRALTKIYKEMINKWWVFQVMCRKIYNNYSLLILDNTIYEESNVSDIVTQLVQNVSYVSEKRYKMSEIIQVSKCEYVQSANPRIAFSLTTIDNNLLFGSKFNVKEDDAHDLLSDVNSINFEINTGAKFYCIYCFKLDDSKMYNNIVSIVCVDDEEQASSLFSA</sequence>
<dbReference type="EMBL" id="GQ884143">
    <property type="protein sequence ID" value="ACZ63581.1"/>
    <property type="molecule type" value="Genomic_DNA"/>
</dbReference>
<dbReference type="KEGG" id="vg:11107102"/>
<proteinExistence type="predicted"/>
<dbReference type="OrthoDB" id="8148at10239"/>
<organism evidence="1 2">
    <name type="scientific">Pieris rapae granulovirus Wuhan</name>
    <dbReference type="NCBI Taxonomy" id="2848030"/>
    <lineage>
        <taxon>Viruses</taxon>
        <taxon>Viruses incertae sedis</taxon>
        <taxon>Naldaviricetes</taxon>
        <taxon>Lefavirales</taxon>
        <taxon>Baculoviridae</taxon>
        <taxon>Betabaculovirus</taxon>
        <taxon>Betabaculovirus arrapae</taxon>
    </lineage>
</organism>
<keyword evidence="2" id="KW-1185">Reference proteome</keyword>
<protein>
    <submittedName>
        <fullName evidence="1">LEF-3</fullName>
    </submittedName>
</protein>
<dbReference type="GeneID" id="11107102"/>